<protein>
    <submittedName>
        <fullName evidence="1">Uncharacterized protein</fullName>
    </submittedName>
</protein>
<proteinExistence type="predicted"/>
<dbReference type="Proteomes" id="UP000464495">
    <property type="component" value="Chromosome"/>
</dbReference>
<dbReference type="KEGG" id="amaq:GO499_09165"/>
<dbReference type="RefSeq" id="WP_161861914.1">
    <property type="nucleotide sequence ID" value="NZ_CP046620.1"/>
</dbReference>
<evidence type="ECO:0000313" key="1">
    <source>
        <dbReference type="EMBL" id="QHQ35352.1"/>
    </source>
</evidence>
<gene>
    <name evidence="1" type="ORF">GO499_09165</name>
</gene>
<organism evidence="1 2">
    <name type="scientific">Algicella marina</name>
    <dbReference type="NCBI Taxonomy" id="2683284"/>
    <lineage>
        <taxon>Bacteria</taxon>
        <taxon>Pseudomonadati</taxon>
        <taxon>Pseudomonadota</taxon>
        <taxon>Alphaproteobacteria</taxon>
        <taxon>Rhodobacterales</taxon>
        <taxon>Paracoccaceae</taxon>
        <taxon>Algicella</taxon>
    </lineage>
</organism>
<name>A0A6P1T490_9RHOB</name>
<evidence type="ECO:0000313" key="2">
    <source>
        <dbReference type="Proteomes" id="UP000464495"/>
    </source>
</evidence>
<reference evidence="1 2" key="1">
    <citation type="submission" date="2019-12" db="EMBL/GenBank/DDBJ databases">
        <title>Complete genome sequence of Algicella marina strain 9Alg 56(T) isolated from the red alga Tichocarpus crinitus.</title>
        <authorList>
            <person name="Kim S.-G."/>
            <person name="Nedashkovskaya O.I."/>
        </authorList>
    </citation>
    <scope>NUCLEOTIDE SEQUENCE [LARGE SCALE GENOMIC DNA]</scope>
    <source>
        <strain evidence="1 2">9Alg 56</strain>
    </source>
</reference>
<dbReference type="AlphaFoldDB" id="A0A6P1T490"/>
<keyword evidence="2" id="KW-1185">Reference proteome</keyword>
<sequence length="123" mass="13618">MVTINLSKSSSNYVSAYDQTFPNDTAMFNSFGVQSQVHHALPKNVLNQFAGVMTDAFTQAGRDLDINNPVVMTRLPTTVAGQNAKSKHTLEEIFEITLAFLANPWNIWKTAISLSRNSAENRV</sequence>
<accession>A0A6P1T490</accession>
<dbReference type="EMBL" id="CP046620">
    <property type="protein sequence ID" value="QHQ35352.1"/>
    <property type="molecule type" value="Genomic_DNA"/>
</dbReference>